<dbReference type="PANTHER" id="PTHR45702:SF2">
    <property type="entry name" value="KUZBANIAN, ISOFORM A"/>
    <property type="match status" value="1"/>
</dbReference>
<name>A0ABP1PS80_9HEXA</name>
<feature type="compositionally biased region" description="Polar residues" evidence="1">
    <location>
        <begin position="442"/>
        <end position="467"/>
    </location>
</feature>
<dbReference type="InterPro" id="IPR051489">
    <property type="entry name" value="ADAM_Metalloproteinase"/>
</dbReference>
<feature type="compositionally biased region" description="Low complexity" evidence="1">
    <location>
        <begin position="468"/>
        <end position="486"/>
    </location>
</feature>
<evidence type="ECO:0000256" key="1">
    <source>
        <dbReference type="SAM" id="MobiDB-lite"/>
    </source>
</evidence>
<evidence type="ECO:0000313" key="2">
    <source>
        <dbReference type="EMBL" id="CAL8075420.1"/>
    </source>
</evidence>
<dbReference type="EMBL" id="CAXLJM020000008">
    <property type="protein sequence ID" value="CAL8075420.1"/>
    <property type="molecule type" value="Genomic_DNA"/>
</dbReference>
<organism evidence="2 3">
    <name type="scientific">Orchesella dallaii</name>
    <dbReference type="NCBI Taxonomy" id="48710"/>
    <lineage>
        <taxon>Eukaryota</taxon>
        <taxon>Metazoa</taxon>
        <taxon>Ecdysozoa</taxon>
        <taxon>Arthropoda</taxon>
        <taxon>Hexapoda</taxon>
        <taxon>Collembola</taxon>
        <taxon>Entomobryomorpha</taxon>
        <taxon>Entomobryoidea</taxon>
        <taxon>Orchesellidae</taxon>
        <taxon>Orchesellinae</taxon>
        <taxon>Orchesella</taxon>
    </lineage>
</organism>
<comment type="caution">
    <text evidence="2">The sequence shown here is derived from an EMBL/GenBank/DDBJ whole genome shotgun (WGS) entry which is preliminary data.</text>
</comment>
<dbReference type="InterPro" id="IPR036436">
    <property type="entry name" value="Disintegrin_dom_sf"/>
</dbReference>
<gene>
    <name evidence="2" type="ORF">ODALV1_LOCUS3168</name>
</gene>
<dbReference type="PANTHER" id="PTHR45702">
    <property type="entry name" value="ADAM10/ADAM17 METALLOPEPTIDASE FAMILY MEMBER"/>
    <property type="match status" value="1"/>
</dbReference>
<keyword evidence="3" id="KW-1185">Reference proteome</keyword>
<accession>A0ABP1PS80</accession>
<feature type="region of interest" description="Disordered" evidence="1">
    <location>
        <begin position="442"/>
        <end position="532"/>
    </location>
</feature>
<sequence>MLEVERELKSTFYGRIRLFSKLRKDFILYYVEPLTSVSLYQIFPQNSTMNPQPTAIIFEKVVGKGPVNSLPNRKLMKQKQNSETESIFHTTASPIHSSTYSLRGTYFRSSTMRPTELVSTTLRSTSEISPSFAFSSTNKRSLQDVSTPAKEKISTPSVSNNISHKESAPPTTLLPDDFVPTQEPQEVFKKPVRSINDEPSSIQIFSLNNPQFIPMTSDSNSFAQQQQPSQVISLGNTQFQPLPISQPQQSIQMLPISNQHFQYPSQNSMPSAQSFQPQPPIQMVPIHNQQFSPFPPPNSFPNAQSFQPQQPFQLVPISNQNQQFQFPNPPPNSGAQLSFPQQPMQLIPINNNQQFQYPPTNLVSNFDQLQISPPQSYPMQIPQNYLPYYIPMEQQQNNAMPIQTSDPLQTGQVVSLPILEHTGLYQPVVFVPIDDANKNFSVFHPNTNDNSSNPHPGSTNNNSSNHLPPTGHGNPVPNPHNNSIPANPAPPASHTSTTNSPPVTHPTPNPFLNTGKHFLSTSQQPKHYAARARNKRFVTPTPSSTLEGSISGIELLLVNERAEDVSEKTIYKNKLKTKQNLDKTRFRREVHTNKGTKALICNLCIWLQPKFAQWFGFLGGEEYGVTEIVDVVESTNWMFRSMDLNSDNRSDNFGFELSEVIVSPIPEIETISDEDWLHYHDSNISFTIKTALQNQFTQDCCATFAYVYNWNRGMCNSKKNLTIISGNSNGPNVTKFDIYKSTAQGLGFVIGAQDGDNIDVSCQDEYELDVDIHLYSIRISSCAKMEIVKFLMSDESNCLESRHEDFCGNGIVEEGEQCDCGGIWQCANSSLCCGLRDSFNPCQIIGMVPGKNCTRSLQLE</sequence>
<dbReference type="Proteomes" id="UP001642540">
    <property type="component" value="Unassembled WGS sequence"/>
</dbReference>
<dbReference type="Gene3D" id="4.10.70.10">
    <property type="entry name" value="Disintegrin domain"/>
    <property type="match status" value="1"/>
</dbReference>
<reference evidence="2 3" key="1">
    <citation type="submission" date="2024-08" db="EMBL/GenBank/DDBJ databases">
        <authorList>
            <person name="Cucini C."/>
            <person name="Frati F."/>
        </authorList>
    </citation>
    <scope>NUCLEOTIDE SEQUENCE [LARGE SCALE GENOMIC DNA]</scope>
</reference>
<feature type="region of interest" description="Disordered" evidence="1">
    <location>
        <begin position="134"/>
        <end position="175"/>
    </location>
</feature>
<evidence type="ECO:0000313" key="3">
    <source>
        <dbReference type="Proteomes" id="UP001642540"/>
    </source>
</evidence>
<proteinExistence type="predicted"/>
<protein>
    <submittedName>
        <fullName evidence="2">Uncharacterized protein</fullName>
    </submittedName>
</protein>
<feature type="compositionally biased region" description="Polar residues" evidence="1">
    <location>
        <begin position="134"/>
        <end position="146"/>
    </location>
</feature>